<dbReference type="GO" id="GO:0008237">
    <property type="term" value="F:metallopeptidase activity"/>
    <property type="evidence" value="ECO:0007669"/>
    <property type="project" value="InterPro"/>
</dbReference>
<dbReference type="EMBL" id="JAVFHQ010000001">
    <property type="protein sequence ID" value="KAK4550640.1"/>
    <property type="molecule type" value="Genomic_DNA"/>
</dbReference>
<protein>
    <recommendedName>
        <fullName evidence="9">Peptidase M43 pregnancy-associated plasma-A domain-containing protein</fullName>
    </recommendedName>
</protein>
<keyword evidence="5 8" id="KW-1133">Transmembrane helix</keyword>
<comment type="caution">
    <text evidence="10">The sequence shown here is derived from an EMBL/GenBank/DDBJ whole genome shotgun (WGS) entry which is preliminary data.</text>
</comment>
<gene>
    <name evidence="10" type="ORF">LTR36_000219</name>
</gene>
<organism evidence="10 11">
    <name type="scientific">Oleoguttula mirabilis</name>
    <dbReference type="NCBI Taxonomy" id="1507867"/>
    <lineage>
        <taxon>Eukaryota</taxon>
        <taxon>Fungi</taxon>
        <taxon>Dikarya</taxon>
        <taxon>Ascomycota</taxon>
        <taxon>Pezizomycotina</taxon>
        <taxon>Dothideomycetes</taxon>
        <taxon>Dothideomycetidae</taxon>
        <taxon>Mycosphaerellales</taxon>
        <taxon>Teratosphaeriaceae</taxon>
        <taxon>Oleoguttula</taxon>
    </lineage>
</organism>
<dbReference type="Proteomes" id="UP001324427">
    <property type="component" value="Unassembled WGS sequence"/>
</dbReference>
<name>A0AAV9JYF9_9PEZI</name>
<evidence type="ECO:0000256" key="5">
    <source>
        <dbReference type="ARBA" id="ARBA00022989"/>
    </source>
</evidence>
<comment type="subcellular location">
    <subcellularLocation>
        <location evidence="1">Membrane</location>
        <topology evidence="1">Multi-pass membrane protein</topology>
    </subcellularLocation>
</comment>
<evidence type="ECO:0000256" key="3">
    <source>
        <dbReference type="ARBA" id="ARBA00009457"/>
    </source>
</evidence>
<sequence>MSQTMEQLDGGSLRESEEPEKKQKSRRPPNTAFRQQRLKAWQPILTPKTVIPLFLTVGVLFCPIGGLLLWASSQVQEIIIDYSLCNTTAPACVAGTTTPPATALVPTDKVTSYFKNTTDASELPTWCKSTTNDAQTFGGARNLPSTICHIQFYIPDKLAPPVLLYYQLTNFYQNHRRYVKSFDQDQLKGDYRSASDINSSDCDPLEGEYVTSEGVWKSYYPCGLIANSRFNDTIQMPVLLNAEGGDRANNVTYNMTSSGTAWPSDAALYGADLKYAAGEVLPPPNWRDVYPVYNETYPIPNLHTDDAFQVWMRTAGLPTFSKLALRNDDEVMARGRYQIDVYDYFPVNLYDGTKSILISTRTVMGGRNPFLGIAFVVVGGLCVVLGALFTVTQLVKPRQKRKMRSTVIAAFAALASVAAATNAIQHHAKPWANSTHFVDLRTNRTLGHFVSWSNGSHFTDPATNQTVKHFDCDVHQGKASAHFNRTVHSLHTEHKRSAGGARVAKSLIGKSKVSTPISVPLYIHLITKVSEAGTITQAMATAQAQELNTAYNPYGISFQLQNVSITANDAWAVAAGSDMDALKLALRVGTYSDLNLYFHSDLSGGMLGTCTLPSQVQKGTPPALYYSDGCNINANTMPGASMTGYNLGKTAVHETGHWLGLLHTFEGYSCTGTGDYISDTAMEAASTNGCPTSPWKNSCPTVAGNDPVHNYMDYSTDACYSKFTNGQITKGSEMKEGNGNMIWMDTEAYSMSA</sequence>
<evidence type="ECO:0000256" key="8">
    <source>
        <dbReference type="SAM" id="Phobius"/>
    </source>
</evidence>
<reference evidence="10 11" key="1">
    <citation type="submission" date="2021-11" db="EMBL/GenBank/DDBJ databases">
        <title>Black yeast isolated from Biological Soil Crust.</title>
        <authorList>
            <person name="Kurbessoian T."/>
        </authorList>
    </citation>
    <scope>NUCLEOTIDE SEQUENCE [LARGE SCALE GENOMIC DNA]</scope>
    <source>
        <strain evidence="10 11">CCFEE 5522</strain>
    </source>
</reference>
<dbReference type="Gene3D" id="3.40.390.10">
    <property type="entry name" value="Collagenase (Catalytic Domain)"/>
    <property type="match status" value="1"/>
</dbReference>
<comment type="similarity">
    <text evidence="3">Belongs to the CDC50/LEM3 family.</text>
</comment>
<dbReference type="InterPro" id="IPR005045">
    <property type="entry name" value="CDC50/LEM3_fam"/>
</dbReference>
<feature type="transmembrane region" description="Helical" evidence="8">
    <location>
        <begin position="407"/>
        <end position="424"/>
    </location>
</feature>
<evidence type="ECO:0000313" key="10">
    <source>
        <dbReference type="EMBL" id="KAK4550640.1"/>
    </source>
</evidence>
<keyword evidence="6 8" id="KW-0472">Membrane</keyword>
<dbReference type="Pfam" id="PF05572">
    <property type="entry name" value="Peptidase_M43"/>
    <property type="match status" value="1"/>
</dbReference>
<feature type="transmembrane region" description="Helical" evidence="8">
    <location>
        <begin position="49"/>
        <end position="71"/>
    </location>
</feature>
<dbReference type="InterPro" id="IPR008754">
    <property type="entry name" value="Peptidase_M43"/>
</dbReference>
<dbReference type="Pfam" id="PF03381">
    <property type="entry name" value="CDC50"/>
    <property type="match status" value="1"/>
</dbReference>
<proteinExistence type="inferred from homology"/>
<dbReference type="AlphaFoldDB" id="A0AAV9JYF9"/>
<accession>A0AAV9JYF9</accession>
<evidence type="ECO:0000256" key="1">
    <source>
        <dbReference type="ARBA" id="ARBA00004141"/>
    </source>
</evidence>
<evidence type="ECO:0000256" key="6">
    <source>
        <dbReference type="ARBA" id="ARBA00023136"/>
    </source>
</evidence>
<comment type="similarity">
    <text evidence="2">Belongs to the peptidase M43B family.</text>
</comment>
<dbReference type="PANTHER" id="PTHR10926">
    <property type="entry name" value="CELL CYCLE CONTROL PROTEIN 50"/>
    <property type="match status" value="1"/>
</dbReference>
<evidence type="ECO:0000256" key="7">
    <source>
        <dbReference type="SAM" id="MobiDB-lite"/>
    </source>
</evidence>
<dbReference type="GO" id="GO:0005886">
    <property type="term" value="C:plasma membrane"/>
    <property type="evidence" value="ECO:0007669"/>
    <property type="project" value="TreeGrafter"/>
</dbReference>
<keyword evidence="4 8" id="KW-0812">Transmembrane</keyword>
<evidence type="ECO:0000313" key="11">
    <source>
        <dbReference type="Proteomes" id="UP001324427"/>
    </source>
</evidence>
<feature type="region of interest" description="Disordered" evidence="7">
    <location>
        <begin position="1"/>
        <end position="32"/>
    </location>
</feature>
<dbReference type="GO" id="GO:0005794">
    <property type="term" value="C:Golgi apparatus"/>
    <property type="evidence" value="ECO:0007669"/>
    <property type="project" value="TreeGrafter"/>
</dbReference>
<feature type="transmembrane region" description="Helical" evidence="8">
    <location>
        <begin position="370"/>
        <end position="395"/>
    </location>
</feature>
<dbReference type="SUPFAM" id="SSF55486">
    <property type="entry name" value="Metalloproteases ('zincins'), catalytic domain"/>
    <property type="match status" value="1"/>
</dbReference>
<dbReference type="GO" id="GO:0005783">
    <property type="term" value="C:endoplasmic reticulum"/>
    <property type="evidence" value="ECO:0007669"/>
    <property type="project" value="TreeGrafter"/>
</dbReference>
<evidence type="ECO:0000259" key="9">
    <source>
        <dbReference type="Pfam" id="PF05572"/>
    </source>
</evidence>
<feature type="domain" description="Peptidase M43 pregnancy-associated plasma-A" evidence="9">
    <location>
        <begin position="641"/>
        <end position="732"/>
    </location>
</feature>
<evidence type="ECO:0000256" key="4">
    <source>
        <dbReference type="ARBA" id="ARBA00022692"/>
    </source>
</evidence>
<dbReference type="PANTHER" id="PTHR10926:SF0">
    <property type="entry name" value="CDC50, ISOFORM A"/>
    <property type="match status" value="1"/>
</dbReference>
<dbReference type="InterPro" id="IPR024079">
    <property type="entry name" value="MetalloPept_cat_dom_sf"/>
</dbReference>
<feature type="compositionally biased region" description="Basic and acidic residues" evidence="7">
    <location>
        <begin position="12"/>
        <end position="22"/>
    </location>
</feature>
<evidence type="ECO:0000256" key="2">
    <source>
        <dbReference type="ARBA" id="ARBA00008721"/>
    </source>
</evidence>
<keyword evidence="11" id="KW-1185">Reference proteome</keyword>
<dbReference type="CDD" id="cd04275">
    <property type="entry name" value="ZnMc_pappalysin_like"/>
    <property type="match status" value="1"/>
</dbReference>